<feature type="region of interest" description="Disordered" evidence="1">
    <location>
        <begin position="1"/>
        <end position="60"/>
    </location>
</feature>
<protein>
    <submittedName>
        <fullName evidence="2">Uncharacterized protein</fullName>
    </submittedName>
</protein>
<proteinExistence type="predicted"/>
<reference evidence="3" key="1">
    <citation type="journal article" date="2019" name="Int. J. Syst. Evol. Microbiol.">
        <title>The Global Catalogue of Microorganisms (GCM) 10K type strain sequencing project: providing services to taxonomists for standard genome sequencing and annotation.</title>
        <authorList>
            <consortium name="The Broad Institute Genomics Platform"/>
            <consortium name="The Broad Institute Genome Sequencing Center for Infectious Disease"/>
            <person name="Wu L."/>
            <person name="Ma J."/>
        </authorList>
    </citation>
    <scope>NUCLEOTIDE SEQUENCE [LARGE SCALE GENOMIC DNA]</scope>
    <source>
        <strain evidence="3">JCM 10673</strain>
    </source>
</reference>
<accession>A0ABP3YY27</accession>
<evidence type="ECO:0000256" key="1">
    <source>
        <dbReference type="SAM" id="MobiDB-lite"/>
    </source>
</evidence>
<sequence length="131" mass="13918">MRPEGSEGPEGVESRGCGAERHGRTVPDRRDRRAPAAVAVASGRRAARAPQRHPPEAHKRFRTPLKMVNKAVSGALCAQPCNPLLPANGLGKGVGRRRAEKESFLCAEDVRGAGTPFLAWTKSAVCGGMQP</sequence>
<dbReference type="EMBL" id="BAAAHG010000011">
    <property type="protein sequence ID" value="GAA0910190.1"/>
    <property type="molecule type" value="Genomic_DNA"/>
</dbReference>
<organism evidence="2 3">
    <name type="scientific">Streptomyces thermoalcalitolerans</name>
    <dbReference type="NCBI Taxonomy" id="65605"/>
    <lineage>
        <taxon>Bacteria</taxon>
        <taxon>Bacillati</taxon>
        <taxon>Actinomycetota</taxon>
        <taxon>Actinomycetes</taxon>
        <taxon>Kitasatosporales</taxon>
        <taxon>Streptomycetaceae</taxon>
        <taxon>Streptomyces</taxon>
    </lineage>
</organism>
<keyword evidence="3" id="KW-1185">Reference proteome</keyword>
<dbReference type="Proteomes" id="UP001501005">
    <property type="component" value="Unassembled WGS sequence"/>
</dbReference>
<name>A0ABP3YY27_9ACTN</name>
<feature type="compositionally biased region" description="Basic and acidic residues" evidence="1">
    <location>
        <begin position="18"/>
        <end position="34"/>
    </location>
</feature>
<comment type="caution">
    <text evidence="2">The sequence shown here is derived from an EMBL/GenBank/DDBJ whole genome shotgun (WGS) entry which is preliminary data.</text>
</comment>
<evidence type="ECO:0000313" key="2">
    <source>
        <dbReference type="EMBL" id="GAA0910190.1"/>
    </source>
</evidence>
<evidence type="ECO:0000313" key="3">
    <source>
        <dbReference type="Proteomes" id="UP001501005"/>
    </source>
</evidence>
<gene>
    <name evidence="2" type="ORF">GCM10009549_19710</name>
</gene>
<feature type="compositionally biased region" description="Low complexity" evidence="1">
    <location>
        <begin position="35"/>
        <end position="44"/>
    </location>
</feature>